<evidence type="ECO:0000313" key="2">
    <source>
        <dbReference type="Proteomes" id="UP001165960"/>
    </source>
</evidence>
<sequence length="101" mass="11918">MDWATLILTIKRECVNHQIYPESVDQLLRNHVFVRITETLDKKENLKAIDWDSCQYKVIHFKDHQDTSTPQDHKIVAHHPEIFKDTLPGMPCKFTAPFGFR</sequence>
<reference evidence="1" key="1">
    <citation type="submission" date="2022-04" db="EMBL/GenBank/DDBJ databases">
        <title>Genome of the entomopathogenic fungus Entomophthora muscae.</title>
        <authorList>
            <person name="Elya C."/>
            <person name="Lovett B.R."/>
            <person name="Lee E."/>
            <person name="Macias A.M."/>
            <person name="Hajek A.E."/>
            <person name="De Bivort B.L."/>
            <person name="Kasson M.T."/>
            <person name="De Fine Licht H.H."/>
            <person name="Stajich J.E."/>
        </authorList>
    </citation>
    <scope>NUCLEOTIDE SEQUENCE</scope>
    <source>
        <strain evidence="1">Berkeley</strain>
    </source>
</reference>
<comment type="caution">
    <text evidence="1">The sequence shown here is derived from an EMBL/GenBank/DDBJ whole genome shotgun (WGS) entry which is preliminary data.</text>
</comment>
<dbReference type="EMBL" id="QTSX02004393">
    <property type="protein sequence ID" value="KAJ9064999.1"/>
    <property type="molecule type" value="Genomic_DNA"/>
</dbReference>
<gene>
    <name evidence="1" type="ORF">DSO57_1024520</name>
</gene>
<proteinExistence type="predicted"/>
<protein>
    <submittedName>
        <fullName evidence="1">Uncharacterized protein</fullName>
    </submittedName>
</protein>
<dbReference type="Proteomes" id="UP001165960">
    <property type="component" value="Unassembled WGS sequence"/>
</dbReference>
<evidence type="ECO:0000313" key="1">
    <source>
        <dbReference type="EMBL" id="KAJ9064999.1"/>
    </source>
</evidence>
<keyword evidence="2" id="KW-1185">Reference proteome</keyword>
<name>A0ACC2SRI0_9FUNG</name>
<accession>A0ACC2SRI0</accession>
<organism evidence="1 2">
    <name type="scientific">Entomophthora muscae</name>
    <dbReference type="NCBI Taxonomy" id="34485"/>
    <lineage>
        <taxon>Eukaryota</taxon>
        <taxon>Fungi</taxon>
        <taxon>Fungi incertae sedis</taxon>
        <taxon>Zoopagomycota</taxon>
        <taxon>Entomophthoromycotina</taxon>
        <taxon>Entomophthoromycetes</taxon>
        <taxon>Entomophthorales</taxon>
        <taxon>Entomophthoraceae</taxon>
        <taxon>Entomophthora</taxon>
    </lineage>
</organism>